<reference evidence="2" key="1">
    <citation type="submission" date="2014-09" db="EMBL/GenBank/DDBJ databases">
        <authorList>
            <person name="Magalhaes I.L.F."/>
            <person name="Oliveira U."/>
            <person name="Santos F.R."/>
            <person name="Vidigal T.H.D.A."/>
            <person name="Brescovit A.D."/>
            <person name="Santos A.J."/>
        </authorList>
    </citation>
    <scope>NUCLEOTIDE SEQUENCE</scope>
    <source>
        <tissue evidence="2">Shoot tissue taken approximately 20 cm above the soil surface</tissue>
    </source>
</reference>
<evidence type="ECO:0000313" key="2">
    <source>
        <dbReference type="EMBL" id="JAD24699.1"/>
    </source>
</evidence>
<sequence length="31" mass="3324">MSPATESHLPSKLLLQPLPSPSCCYKPLTSP</sequence>
<evidence type="ECO:0000256" key="1">
    <source>
        <dbReference type="SAM" id="MobiDB-lite"/>
    </source>
</evidence>
<dbReference type="AlphaFoldDB" id="A0A0A8YEW0"/>
<proteinExistence type="predicted"/>
<organism evidence="2">
    <name type="scientific">Arundo donax</name>
    <name type="common">Giant reed</name>
    <name type="synonym">Donax arundinaceus</name>
    <dbReference type="NCBI Taxonomy" id="35708"/>
    <lineage>
        <taxon>Eukaryota</taxon>
        <taxon>Viridiplantae</taxon>
        <taxon>Streptophyta</taxon>
        <taxon>Embryophyta</taxon>
        <taxon>Tracheophyta</taxon>
        <taxon>Spermatophyta</taxon>
        <taxon>Magnoliopsida</taxon>
        <taxon>Liliopsida</taxon>
        <taxon>Poales</taxon>
        <taxon>Poaceae</taxon>
        <taxon>PACMAD clade</taxon>
        <taxon>Arundinoideae</taxon>
        <taxon>Arundineae</taxon>
        <taxon>Arundo</taxon>
    </lineage>
</organism>
<feature type="region of interest" description="Disordered" evidence="1">
    <location>
        <begin position="1"/>
        <end position="20"/>
    </location>
</feature>
<protein>
    <submittedName>
        <fullName evidence="2">Uncharacterized protein</fullName>
    </submittedName>
</protein>
<reference evidence="2" key="2">
    <citation type="journal article" date="2015" name="Data Brief">
        <title>Shoot transcriptome of the giant reed, Arundo donax.</title>
        <authorList>
            <person name="Barrero R.A."/>
            <person name="Guerrero F.D."/>
            <person name="Moolhuijzen P."/>
            <person name="Goolsby J.A."/>
            <person name="Tidwell J."/>
            <person name="Bellgard S.E."/>
            <person name="Bellgard M.I."/>
        </authorList>
    </citation>
    <scope>NUCLEOTIDE SEQUENCE</scope>
    <source>
        <tissue evidence="2">Shoot tissue taken approximately 20 cm above the soil surface</tissue>
    </source>
</reference>
<dbReference type="EMBL" id="GBRH01273196">
    <property type="protein sequence ID" value="JAD24699.1"/>
    <property type="molecule type" value="Transcribed_RNA"/>
</dbReference>
<accession>A0A0A8YEW0</accession>
<feature type="compositionally biased region" description="Low complexity" evidence="1">
    <location>
        <begin position="7"/>
        <end position="17"/>
    </location>
</feature>
<name>A0A0A8YEW0_ARUDO</name>